<dbReference type="OrthoDB" id="10498672at2759"/>
<keyword evidence="2" id="KW-1185">Reference proteome</keyword>
<dbReference type="EMBL" id="CAJPDT010000033">
    <property type="protein sequence ID" value="CAF9923314.1"/>
    <property type="molecule type" value="Genomic_DNA"/>
</dbReference>
<gene>
    <name evidence="1" type="ORF">IMSHALPRED_005893</name>
</gene>
<sequence length="113" mass="13576">MQLAPIIERFMDLQRQRNAVLSKYDLIEQDTPFSTDQYDYFFDCLGIDFRLLRDPRLSGGTKSWMKFIADDQAELSAMEEMMRERRVKLGKMYNKLVEIERKKDEIKAQLQRE</sequence>
<dbReference type="AlphaFoldDB" id="A0A8H3FEY0"/>
<protein>
    <submittedName>
        <fullName evidence="1">Uncharacterized protein</fullName>
    </submittedName>
</protein>
<comment type="caution">
    <text evidence="1">The sequence shown here is derived from an EMBL/GenBank/DDBJ whole genome shotgun (WGS) entry which is preliminary data.</text>
</comment>
<evidence type="ECO:0000313" key="1">
    <source>
        <dbReference type="EMBL" id="CAF9923314.1"/>
    </source>
</evidence>
<accession>A0A8H3FEY0</accession>
<evidence type="ECO:0000313" key="2">
    <source>
        <dbReference type="Proteomes" id="UP000664534"/>
    </source>
</evidence>
<name>A0A8H3FEY0_9LECA</name>
<dbReference type="Proteomes" id="UP000664534">
    <property type="component" value="Unassembled WGS sequence"/>
</dbReference>
<organism evidence="1 2">
    <name type="scientific">Imshaugia aleurites</name>
    <dbReference type="NCBI Taxonomy" id="172621"/>
    <lineage>
        <taxon>Eukaryota</taxon>
        <taxon>Fungi</taxon>
        <taxon>Dikarya</taxon>
        <taxon>Ascomycota</taxon>
        <taxon>Pezizomycotina</taxon>
        <taxon>Lecanoromycetes</taxon>
        <taxon>OSLEUM clade</taxon>
        <taxon>Lecanoromycetidae</taxon>
        <taxon>Lecanorales</taxon>
        <taxon>Lecanorineae</taxon>
        <taxon>Parmeliaceae</taxon>
        <taxon>Imshaugia</taxon>
    </lineage>
</organism>
<reference evidence="1" key="1">
    <citation type="submission" date="2021-03" db="EMBL/GenBank/DDBJ databases">
        <authorList>
            <person name="Tagirdzhanova G."/>
        </authorList>
    </citation>
    <scope>NUCLEOTIDE SEQUENCE</scope>
</reference>
<proteinExistence type="predicted"/>